<evidence type="ECO:0000259" key="4">
    <source>
        <dbReference type="Pfam" id="PF02729"/>
    </source>
</evidence>
<dbReference type="GO" id="GO:0016597">
    <property type="term" value="F:amino acid binding"/>
    <property type="evidence" value="ECO:0007669"/>
    <property type="project" value="InterPro"/>
</dbReference>
<evidence type="ECO:0000313" key="6">
    <source>
        <dbReference type="RefSeq" id="XP_031435894.1"/>
    </source>
</evidence>
<dbReference type="GeneID" id="105911450"/>
<dbReference type="PROSITE" id="PS00097">
    <property type="entry name" value="CARBAMOYLTRANSFERASE"/>
    <property type="match status" value="1"/>
</dbReference>
<dbReference type="Pfam" id="PF02729">
    <property type="entry name" value="OTCace_N"/>
    <property type="match status" value="1"/>
</dbReference>
<proteinExistence type="inferred from homology"/>
<dbReference type="PANTHER" id="PTHR45753">
    <property type="entry name" value="ORNITHINE CARBAMOYLTRANSFERASE, MITOCHONDRIAL"/>
    <property type="match status" value="1"/>
</dbReference>
<dbReference type="GO" id="GO:0042450">
    <property type="term" value="P:L-arginine biosynthetic process via ornithine"/>
    <property type="evidence" value="ECO:0007669"/>
    <property type="project" value="TreeGrafter"/>
</dbReference>
<dbReference type="SUPFAM" id="SSF53671">
    <property type="entry name" value="Aspartate/ornithine carbamoyltransferase"/>
    <property type="match status" value="1"/>
</dbReference>
<dbReference type="AlphaFoldDB" id="A0A6P8G929"/>
<dbReference type="PANTHER" id="PTHR45753:SF3">
    <property type="entry name" value="ORNITHINE TRANSCARBAMYLASE, MITOCHONDRIAL"/>
    <property type="match status" value="1"/>
</dbReference>
<protein>
    <recommendedName>
        <fullName evidence="2">ornithine carbamoyltransferase</fullName>
        <ecNumber evidence="2">2.1.3.3</ecNumber>
    </recommendedName>
</protein>
<accession>A0A6P8G929</accession>
<evidence type="ECO:0000313" key="5">
    <source>
        <dbReference type="Proteomes" id="UP000515152"/>
    </source>
</evidence>
<gene>
    <name evidence="6" type="primary">otc</name>
</gene>
<keyword evidence="3" id="KW-0808">Transferase</keyword>
<evidence type="ECO:0000256" key="1">
    <source>
        <dbReference type="ARBA" id="ARBA00007805"/>
    </source>
</evidence>
<name>A0A6P8G929_CLUHA</name>
<feature type="domain" description="Aspartate/ornithine carbamoyltransferase carbamoyl-P binding" evidence="4">
    <location>
        <begin position="35"/>
        <end position="94"/>
    </location>
</feature>
<dbReference type="CTD" id="5009"/>
<dbReference type="GO" id="GO:0004585">
    <property type="term" value="F:ornithine carbamoyltransferase activity"/>
    <property type="evidence" value="ECO:0007669"/>
    <property type="project" value="UniProtKB-EC"/>
</dbReference>
<organism evidence="5 6">
    <name type="scientific">Clupea harengus</name>
    <name type="common">Atlantic herring</name>
    <dbReference type="NCBI Taxonomy" id="7950"/>
    <lineage>
        <taxon>Eukaryota</taxon>
        <taxon>Metazoa</taxon>
        <taxon>Chordata</taxon>
        <taxon>Craniata</taxon>
        <taxon>Vertebrata</taxon>
        <taxon>Euteleostomi</taxon>
        <taxon>Actinopterygii</taxon>
        <taxon>Neopterygii</taxon>
        <taxon>Teleostei</taxon>
        <taxon>Clupei</taxon>
        <taxon>Clupeiformes</taxon>
        <taxon>Clupeoidei</taxon>
        <taxon>Clupeidae</taxon>
        <taxon>Clupea</taxon>
    </lineage>
</organism>
<evidence type="ECO:0000256" key="2">
    <source>
        <dbReference type="ARBA" id="ARBA00013007"/>
    </source>
</evidence>
<dbReference type="GO" id="GO:0019240">
    <property type="term" value="P:citrulline biosynthetic process"/>
    <property type="evidence" value="ECO:0007669"/>
    <property type="project" value="TreeGrafter"/>
</dbReference>
<dbReference type="EC" id="2.1.3.3" evidence="2"/>
<reference evidence="6" key="1">
    <citation type="submission" date="2025-08" db="UniProtKB">
        <authorList>
            <consortium name="RefSeq"/>
        </authorList>
    </citation>
    <scope>IDENTIFICATION</scope>
</reference>
<dbReference type="Gene3D" id="3.40.50.1370">
    <property type="entry name" value="Aspartate/ornithine carbamoyltransferase"/>
    <property type="match status" value="1"/>
</dbReference>
<dbReference type="OrthoDB" id="10252326at2759"/>
<dbReference type="Proteomes" id="UP000515152">
    <property type="component" value="Chromosome 2"/>
</dbReference>
<dbReference type="InterPro" id="IPR036901">
    <property type="entry name" value="Asp/Orn_carbamoylTrfase_sf"/>
</dbReference>
<dbReference type="InterPro" id="IPR006132">
    <property type="entry name" value="Asp/Orn_carbamoyltranf_P-bd"/>
</dbReference>
<sequence length="96" mass="11048">MFALRKSLSCTLRTFHLRNFSVSAAAQSTVALKDRSFLTLKDFSPDEIKHILWVSADLKKRIKHDGEFVPLLQGKSIAMIFEKRSTRTRMSTETEM</sequence>
<evidence type="ECO:0000256" key="3">
    <source>
        <dbReference type="ARBA" id="ARBA00022679"/>
    </source>
</evidence>
<keyword evidence="5" id="KW-1185">Reference proteome</keyword>
<dbReference type="RefSeq" id="XP_031435894.1">
    <property type="nucleotide sequence ID" value="XM_031580034.1"/>
</dbReference>
<dbReference type="InterPro" id="IPR006130">
    <property type="entry name" value="Asp/Orn_carbamoylTrfase"/>
</dbReference>
<comment type="similarity">
    <text evidence="1">Belongs to the aspartate/ornithine carbamoyltransferase superfamily. OTCase family.</text>
</comment>
<dbReference type="GO" id="GO:0005739">
    <property type="term" value="C:mitochondrion"/>
    <property type="evidence" value="ECO:0007669"/>
    <property type="project" value="TreeGrafter"/>
</dbReference>
<dbReference type="KEGG" id="char:105911450"/>